<dbReference type="GO" id="GO:0030674">
    <property type="term" value="F:protein-macromolecule adaptor activity"/>
    <property type="evidence" value="ECO:0007669"/>
    <property type="project" value="TreeGrafter"/>
</dbReference>
<evidence type="ECO:0000256" key="2">
    <source>
        <dbReference type="SAM" id="Coils"/>
    </source>
</evidence>
<name>A0A9W7ADK5_9STRA</name>
<feature type="non-terminal residue" evidence="5">
    <location>
        <position position="300"/>
    </location>
</feature>
<gene>
    <name evidence="5" type="ORF">TL16_g04646</name>
</gene>
<dbReference type="GO" id="GO:0034272">
    <property type="term" value="C:phosphatidylinositol 3-kinase complex, class III, type II"/>
    <property type="evidence" value="ECO:0007669"/>
    <property type="project" value="TreeGrafter"/>
</dbReference>
<sequence>MPYNRRSTGFSLFSRPSTPSQDYSQDLSTSDGDENDTSEIAFPSDLQKAVQELLAEKRKLELRSEEVKKKREDLRLGRLSLEQRRDLHVSKIHSLLSSRHTTLSTLMSLQTLTASTAAHHQSLLSLHPLNDTFSISHSGAFGTINSFRLGRLQTIPVEWAEINAALGCCCYLLKTIEDYIPHMTFSQYTLIPSGSFSKIKSESGTVHNLYSDAQFHLFGKRSLNAALKGYLICLHHAQCYVQEQDRTMCLPYELEVGKGGEVRVKGKKWEWGDLEEWTKIAKWVLCDLKWLVAFVGKHAG</sequence>
<dbReference type="GO" id="GO:0000045">
    <property type="term" value="P:autophagosome assembly"/>
    <property type="evidence" value="ECO:0007669"/>
    <property type="project" value="TreeGrafter"/>
</dbReference>
<dbReference type="InterPro" id="IPR040455">
    <property type="entry name" value="Atg6_BARA"/>
</dbReference>
<dbReference type="PANTHER" id="PTHR12768:SF4">
    <property type="entry name" value="BECLIN-1"/>
    <property type="match status" value="1"/>
</dbReference>
<evidence type="ECO:0000256" key="1">
    <source>
        <dbReference type="ARBA" id="ARBA00005965"/>
    </source>
</evidence>
<dbReference type="InterPro" id="IPR007243">
    <property type="entry name" value="Atg6/Beclin"/>
</dbReference>
<comment type="similarity">
    <text evidence="1">Belongs to the beclin family.</text>
</comment>
<dbReference type="EMBL" id="BLQM01000129">
    <property type="protein sequence ID" value="GMH67298.1"/>
    <property type="molecule type" value="Genomic_DNA"/>
</dbReference>
<feature type="domain" description="Atg6 BARA" evidence="4">
    <location>
        <begin position="129"/>
        <end position="295"/>
    </location>
</feature>
<dbReference type="AlphaFoldDB" id="A0A9W7ADK5"/>
<protein>
    <recommendedName>
        <fullName evidence="4">Atg6 BARA domain-containing protein</fullName>
    </recommendedName>
</protein>
<dbReference type="InterPro" id="IPR038274">
    <property type="entry name" value="Atg6/Beclin_C_sf"/>
</dbReference>
<evidence type="ECO:0000259" key="4">
    <source>
        <dbReference type="Pfam" id="PF04111"/>
    </source>
</evidence>
<proteinExistence type="inferred from homology"/>
<dbReference type="Gene3D" id="1.10.418.40">
    <property type="entry name" value="Autophagy protein 6/Beclin 1"/>
    <property type="match status" value="1"/>
</dbReference>
<evidence type="ECO:0000256" key="3">
    <source>
        <dbReference type="SAM" id="MobiDB-lite"/>
    </source>
</evidence>
<organism evidence="5 6">
    <name type="scientific">Triparma laevis f. inornata</name>
    <dbReference type="NCBI Taxonomy" id="1714386"/>
    <lineage>
        <taxon>Eukaryota</taxon>
        <taxon>Sar</taxon>
        <taxon>Stramenopiles</taxon>
        <taxon>Ochrophyta</taxon>
        <taxon>Bolidophyceae</taxon>
        <taxon>Parmales</taxon>
        <taxon>Triparmaceae</taxon>
        <taxon>Triparma</taxon>
    </lineage>
</organism>
<keyword evidence="2" id="KW-0175">Coiled coil</keyword>
<dbReference type="PANTHER" id="PTHR12768">
    <property type="entry name" value="BECLIN 1"/>
    <property type="match status" value="1"/>
</dbReference>
<feature type="region of interest" description="Disordered" evidence="3">
    <location>
        <begin position="1"/>
        <end position="42"/>
    </location>
</feature>
<dbReference type="GO" id="GO:0000407">
    <property type="term" value="C:phagophore assembly site"/>
    <property type="evidence" value="ECO:0007669"/>
    <property type="project" value="TreeGrafter"/>
</dbReference>
<dbReference type="GO" id="GO:0006995">
    <property type="term" value="P:cellular response to nitrogen starvation"/>
    <property type="evidence" value="ECO:0007669"/>
    <property type="project" value="TreeGrafter"/>
</dbReference>
<comment type="caution">
    <text evidence="5">The sequence shown here is derived from an EMBL/GenBank/DDBJ whole genome shotgun (WGS) entry which is preliminary data.</text>
</comment>
<feature type="non-terminal residue" evidence="5">
    <location>
        <position position="1"/>
    </location>
</feature>
<feature type="coiled-coil region" evidence="2">
    <location>
        <begin position="50"/>
        <end position="77"/>
    </location>
</feature>
<reference evidence="6" key="1">
    <citation type="journal article" date="2023" name="Commun. Biol.">
        <title>Genome analysis of Parmales, the sister group of diatoms, reveals the evolutionary specialization of diatoms from phago-mixotrophs to photoautotrophs.</title>
        <authorList>
            <person name="Ban H."/>
            <person name="Sato S."/>
            <person name="Yoshikawa S."/>
            <person name="Yamada K."/>
            <person name="Nakamura Y."/>
            <person name="Ichinomiya M."/>
            <person name="Sato N."/>
            <person name="Blanc-Mathieu R."/>
            <person name="Endo H."/>
            <person name="Kuwata A."/>
            <person name="Ogata H."/>
        </authorList>
    </citation>
    <scope>NUCLEOTIDE SEQUENCE [LARGE SCALE GENOMIC DNA]</scope>
</reference>
<dbReference type="GO" id="GO:0045324">
    <property type="term" value="P:late endosome to vacuole transport"/>
    <property type="evidence" value="ECO:0007669"/>
    <property type="project" value="TreeGrafter"/>
</dbReference>
<evidence type="ECO:0000313" key="6">
    <source>
        <dbReference type="Proteomes" id="UP001162640"/>
    </source>
</evidence>
<accession>A0A9W7ADK5</accession>
<dbReference type="GO" id="GO:0034271">
    <property type="term" value="C:phosphatidylinositol 3-kinase complex, class III, type I"/>
    <property type="evidence" value="ECO:0007669"/>
    <property type="project" value="TreeGrafter"/>
</dbReference>
<dbReference type="GO" id="GO:0043548">
    <property type="term" value="F:phosphatidylinositol 3-kinase binding"/>
    <property type="evidence" value="ECO:0007669"/>
    <property type="project" value="TreeGrafter"/>
</dbReference>
<dbReference type="Pfam" id="PF04111">
    <property type="entry name" value="APG6"/>
    <property type="match status" value="1"/>
</dbReference>
<dbReference type="Proteomes" id="UP001162640">
    <property type="component" value="Unassembled WGS sequence"/>
</dbReference>
<evidence type="ECO:0000313" key="5">
    <source>
        <dbReference type="EMBL" id="GMH67298.1"/>
    </source>
</evidence>
<dbReference type="GO" id="GO:0000423">
    <property type="term" value="P:mitophagy"/>
    <property type="evidence" value="ECO:0007669"/>
    <property type="project" value="TreeGrafter"/>
</dbReference>
<feature type="compositionally biased region" description="Polar residues" evidence="3">
    <location>
        <begin position="1"/>
        <end position="30"/>
    </location>
</feature>